<protein>
    <recommendedName>
        <fullName evidence="12">Cadherin domain-containing protein</fullName>
    </recommendedName>
</protein>
<evidence type="ECO:0000256" key="8">
    <source>
        <dbReference type="PROSITE-ProRule" id="PRU00043"/>
    </source>
</evidence>
<name>A0A814PU85_9BILA</name>
<keyword evidence="3" id="KW-0677">Repeat</keyword>
<evidence type="ECO:0000256" key="3">
    <source>
        <dbReference type="ARBA" id="ARBA00022737"/>
    </source>
</evidence>
<dbReference type="Proteomes" id="UP000663845">
    <property type="component" value="Unassembled WGS sequence"/>
</dbReference>
<evidence type="ECO:0000256" key="4">
    <source>
        <dbReference type="ARBA" id="ARBA00022837"/>
    </source>
</evidence>
<dbReference type="InterPro" id="IPR015919">
    <property type="entry name" value="Cadherin-like_sf"/>
</dbReference>
<dbReference type="GO" id="GO:0005911">
    <property type="term" value="C:cell-cell junction"/>
    <property type="evidence" value="ECO:0007669"/>
    <property type="project" value="TreeGrafter"/>
</dbReference>
<dbReference type="SUPFAM" id="SSF49313">
    <property type="entry name" value="Cadherin-like"/>
    <property type="match status" value="3"/>
</dbReference>
<evidence type="ECO:0000256" key="5">
    <source>
        <dbReference type="ARBA" id="ARBA00022889"/>
    </source>
</evidence>
<dbReference type="InterPro" id="IPR050971">
    <property type="entry name" value="Cadherin-domain_protein"/>
</dbReference>
<reference evidence="13" key="1">
    <citation type="submission" date="2021-02" db="EMBL/GenBank/DDBJ databases">
        <authorList>
            <person name="Nowell W R."/>
        </authorList>
    </citation>
    <scope>NUCLEOTIDE SEQUENCE</scope>
</reference>
<dbReference type="Gene3D" id="2.60.40.60">
    <property type="entry name" value="Cadherins"/>
    <property type="match status" value="3"/>
</dbReference>
<keyword evidence="7 10" id="KW-0472">Membrane</keyword>
<keyword evidence="5" id="KW-0130">Cell adhesion</keyword>
<evidence type="ECO:0000256" key="9">
    <source>
        <dbReference type="SAM" id="MobiDB-lite"/>
    </source>
</evidence>
<feature type="domain" description="Cadherin" evidence="12">
    <location>
        <begin position="154"/>
        <end position="231"/>
    </location>
</feature>
<dbReference type="PRINTS" id="PR00205">
    <property type="entry name" value="CADHERIN"/>
</dbReference>
<dbReference type="CDD" id="cd11304">
    <property type="entry name" value="Cadherin_repeat"/>
    <property type="match status" value="3"/>
</dbReference>
<evidence type="ECO:0000313" key="14">
    <source>
        <dbReference type="EMBL" id="CAF3619455.1"/>
    </source>
</evidence>
<keyword evidence="6 10" id="KW-1133">Transmembrane helix</keyword>
<dbReference type="InterPro" id="IPR002126">
    <property type="entry name" value="Cadherin-like_dom"/>
</dbReference>
<keyword evidence="2 10" id="KW-0812">Transmembrane</keyword>
<feature type="region of interest" description="Disordered" evidence="9">
    <location>
        <begin position="826"/>
        <end position="846"/>
    </location>
</feature>
<dbReference type="EMBL" id="CAJOAZ010000335">
    <property type="protein sequence ID" value="CAF3619455.1"/>
    <property type="molecule type" value="Genomic_DNA"/>
</dbReference>
<sequence length="900" mass="104893">MMLFIIYLIFFFFSSIDLQTIKHLHEISIQEELPIGSMVTSLTDKVPNLDQSIEYDLVTPLSTDLDLFSVDHKQHSLIIKNRIDYEYLCLKKKHCIISVSIAVSNEDTIDVYILPIRILNINDNIIKFHVNRTVIEIEENDENWSKKSYPLPKAYDDDGDLITYSIYLQNWNTPDGLFDFDEINLLLKPLKKFDREEQNIYLLRLIAHNQNDASTDIIVLIKDLNDNPPKCQQNHTIFLITNISIPSLFSLNVTDIDEGDNAKLEYRLTNPLSGFSIDRYNGQIKFDYKKWVNSNQSVLIINVTDHGKPLRLSTQCFIEIKFTSLFSIDFKSNNSVINQTNISIEIENLNNPLGYFLLYDKQENKLCTNCLIHINSSIKDFFYLNYLTYDLYLNLNSIVLMKMLTNYYINKENISLTVQVDITDSKNPSIKSTKNYSVELYFNKINILIHSNIFFLKIHENILLNDKIPIFNRYHHCLNNQSNELILSDSTHTFEIERNFHLILKKYLNVKQQKIYHLTLQQKENNSTKNVNVCSVQLYIYVLNPYSIVNIYPYFSQSFYVLSSKNLSQFSLPLLPSYVKYISSVPNLISVNPYNGSIIIRSSSLYSFYNYDFQIEAVDSHVPSLSSSVAIRIIFGINKHSPRLIINSTKQSIEVLSSKFLYQIKAYDPDILLNDQTNLFPPTIEYEIEPSINIEIERFTGRIFLKDFNKTNINFTLIMTDFGQPNRLTTRHILTFDIQSDENMSISFLIIILSTFLIIILLSFLLILINCCLKRHKNSLKTQEKTTWKNISPTAPNSCLIDNEYITTQTSLPRVSSREQRIYPTFSRTHSDNNSQHHNHRRTSSHLSLDKVNLPYSSDKQDYEQHVSMTDINKYLERFEKIYNDSSSQQYLHQPIGSVV</sequence>
<dbReference type="PANTHER" id="PTHR24025:SF23">
    <property type="entry name" value="NEURAL-CADHERIN"/>
    <property type="match status" value="1"/>
</dbReference>
<dbReference type="GO" id="GO:0005886">
    <property type="term" value="C:plasma membrane"/>
    <property type="evidence" value="ECO:0007669"/>
    <property type="project" value="InterPro"/>
</dbReference>
<evidence type="ECO:0000256" key="6">
    <source>
        <dbReference type="ARBA" id="ARBA00022989"/>
    </source>
</evidence>
<dbReference type="Proteomes" id="UP000663844">
    <property type="component" value="Unassembled WGS sequence"/>
</dbReference>
<evidence type="ECO:0000313" key="15">
    <source>
        <dbReference type="Proteomes" id="UP000663845"/>
    </source>
</evidence>
<evidence type="ECO:0000259" key="12">
    <source>
        <dbReference type="PROSITE" id="PS50268"/>
    </source>
</evidence>
<feature type="domain" description="Cadherin" evidence="12">
    <location>
        <begin position="21"/>
        <end position="128"/>
    </location>
</feature>
<dbReference type="InterPro" id="IPR013164">
    <property type="entry name" value="Cadherin_N"/>
</dbReference>
<keyword evidence="4 8" id="KW-0106">Calcium</keyword>
<evidence type="ECO:0000256" key="11">
    <source>
        <dbReference type="SAM" id="SignalP"/>
    </source>
</evidence>
<comment type="subcellular location">
    <subcellularLocation>
        <location evidence="1">Membrane</location>
    </subcellularLocation>
</comment>
<comment type="caution">
    <text evidence="13">The sequence shown here is derived from an EMBL/GenBank/DDBJ whole genome shotgun (WGS) entry which is preliminary data.</text>
</comment>
<feature type="signal peptide" evidence="11">
    <location>
        <begin position="1"/>
        <end position="18"/>
    </location>
</feature>
<dbReference type="Pfam" id="PF08266">
    <property type="entry name" value="Cadherin_2"/>
    <property type="match status" value="1"/>
</dbReference>
<dbReference type="PANTHER" id="PTHR24025">
    <property type="entry name" value="DESMOGLEIN FAMILY MEMBER"/>
    <property type="match status" value="1"/>
</dbReference>
<keyword evidence="11" id="KW-0732">Signal</keyword>
<feature type="chain" id="PRO_5036410616" description="Cadherin domain-containing protein" evidence="11">
    <location>
        <begin position="19"/>
        <end position="900"/>
    </location>
</feature>
<proteinExistence type="predicted"/>
<feature type="transmembrane region" description="Helical" evidence="10">
    <location>
        <begin position="748"/>
        <end position="773"/>
    </location>
</feature>
<dbReference type="GO" id="GO:0005509">
    <property type="term" value="F:calcium ion binding"/>
    <property type="evidence" value="ECO:0007669"/>
    <property type="project" value="UniProtKB-UniRule"/>
</dbReference>
<dbReference type="PROSITE" id="PS00232">
    <property type="entry name" value="CADHERIN_1"/>
    <property type="match status" value="1"/>
</dbReference>
<organism evidence="13 15">
    <name type="scientific">Adineta steineri</name>
    <dbReference type="NCBI Taxonomy" id="433720"/>
    <lineage>
        <taxon>Eukaryota</taxon>
        <taxon>Metazoa</taxon>
        <taxon>Spiralia</taxon>
        <taxon>Gnathifera</taxon>
        <taxon>Rotifera</taxon>
        <taxon>Eurotatoria</taxon>
        <taxon>Bdelloidea</taxon>
        <taxon>Adinetida</taxon>
        <taxon>Adinetidae</taxon>
        <taxon>Adineta</taxon>
    </lineage>
</organism>
<dbReference type="PROSITE" id="PS50268">
    <property type="entry name" value="CADHERIN_2"/>
    <property type="match status" value="3"/>
</dbReference>
<evidence type="ECO:0000256" key="2">
    <source>
        <dbReference type="ARBA" id="ARBA00022692"/>
    </source>
</evidence>
<dbReference type="AlphaFoldDB" id="A0A814PU85"/>
<evidence type="ECO:0000256" key="7">
    <source>
        <dbReference type="ARBA" id="ARBA00023136"/>
    </source>
</evidence>
<evidence type="ECO:0000313" key="13">
    <source>
        <dbReference type="EMBL" id="CAF1110896.1"/>
    </source>
</evidence>
<feature type="compositionally biased region" description="Polar residues" evidence="9">
    <location>
        <begin position="826"/>
        <end position="836"/>
    </location>
</feature>
<evidence type="ECO:0000256" key="10">
    <source>
        <dbReference type="SAM" id="Phobius"/>
    </source>
</evidence>
<feature type="domain" description="Cadherin" evidence="12">
    <location>
        <begin position="248"/>
        <end position="354"/>
    </location>
</feature>
<evidence type="ECO:0000256" key="1">
    <source>
        <dbReference type="ARBA" id="ARBA00004370"/>
    </source>
</evidence>
<accession>A0A814PU85</accession>
<dbReference type="GO" id="GO:0007156">
    <property type="term" value="P:homophilic cell adhesion via plasma membrane adhesion molecules"/>
    <property type="evidence" value="ECO:0007669"/>
    <property type="project" value="InterPro"/>
</dbReference>
<dbReference type="InterPro" id="IPR020894">
    <property type="entry name" value="Cadherin_CS"/>
</dbReference>
<dbReference type="SMART" id="SM00112">
    <property type="entry name" value="CA"/>
    <property type="match status" value="3"/>
</dbReference>
<dbReference type="EMBL" id="CAJNOG010000244">
    <property type="protein sequence ID" value="CAF1110896.1"/>
    <property type="molecule type" value="Genomic_DNA"/>
</dbReference>
<gene>
    <name evidence="13" type="ORF">JYZ213_LOCUS21918</name>
    <name evidence="14" type="ORF">OXD698_LOCUS7347</name>
</gene>